<organism evidence="1">
    <name type="scientific">marine sediment metagenome</name>
    <dbReference type="NCBI Taxonomy" id="412755"/>
    <lineage>
        <taxon>unclassified sequences</taxon>
        <taxon>metagenomes</taxon>
        <taxon>ecological metagenomes</taxon>
    </lineage>
</organism>
<sequence>MYQYYVNKNEQSNGDHEVHRSDCNRLPDQENRLRLGLYSKCSGAVREAKKYYTQSNGCYYCSNECHTT</sequence>
<proteinExistence type="predicted"/>
<comment type="caution">
    <text evidence="1">The sequence shown here is derived from an EMBL/GenBank/DDBJ whole genome shotgun (WGS) entry which is preliminary data.</text>
</comment>
<evidence type="ECO:0000313" key="1">
    <source>
        <dbReference type="EMBL" id="KKK53077.1"/>
    </source>
</evidence>
<dbReference type="EMBL" id="LAZR01066688">
    <property type="protein sequence ID" value="KKK53077.1"/>
    <property type="molecule type" value="Genomic_DNA"/>
</dbReference>
<accession>A0A0F8W8D7</accession>
<name>A0A0F8W8D7_9ZZZZ</name>
<protein>
    <submittedName>
        <fullName evidence="1">Uncharacterized protein</fullName>
    </submittedName>
</protein>
<gene>
    <name evidence="1" type="ORF">LCGC14_3098390</name>
</gene>
<reference evidence="1" key="1">
    <citation type="journal article" date="2015" name="Nature">
        <title>Complex archaea that bridge the gap between prokaryotes and eukaryotes.</title>
        <authorList>
            <person name="Spang A."/>
            <person name="Saw J.H."/>
            <person name="Jorgensen S.L."/>
            <person name="Zaremba-Niedzwiedzka K."/>
            <person name="Martijn J."/>
            <person name="Lind A.E."/>
            <person name="van Eijk R."/>
            <person name="Schleper C."/>
            <person name="Guy L."/>
            <person name="Ettema T.J."/>
        </authorList>
    </citation>
    <scope>NUCLEOTIDE SEQUENCE</scope>
</reference>
<dbReference type="AlphaFoldDB" id="A0A0F8W8D7"/>